<gene>
    <name evidence="4" type="ORF">Pan216_46240</name>
</gene>
<evidence type="ECO:0000259" key="3">
    <source>
        <dbReference type="Pfam" id="PF13360"/>
    </source>
</evidence>
<dbReference type="InterPro" id="IPR018391">
    <property type="entry name" value="PQQ_b-propeller_rpt"/>
</dbReference>
<sequence precursor="true">MAAFRLTTLMLLLVATAATGDEPRRPNSPTRSVSLKPTSQAADQDAWPQWRGINRDGISLETDLLSEWPEGGPKLVWSNSGLGMGYSGPSVRDDRLFILGTADDKTACMGLDIKSNKILWTTPIGEIYVNGWGDGPRSTPTIDGDKVYALSGEGNLNCLSAVDGKVVWTKSLVEDFGGSIPKWGYSESPLVDGDVIYCTPGGTNFMVALDKKSGETIWKSTGFDTGAQYSSIIKATVGKVTMGLTMSKEGLVAINLEDGKYLWNFEKTANSVAVIPTPVFHDNYVYSTSGYGTGSGLVKVVPKGSTVEDEEVYFNKVMKNHHGGVVLWQGHIYGHSDKVGWICQDFLTGELVWRERNALSKGSIAYADGNLYCYGQEEGKCFLVEASPEGWKPRGNFEIPIKTSFDRKKGRIWTHPVIADGKLYLRDQEHLFCYDIRK</sequence>
<keyword evidence="5" id="KW-1185">Reference proteome</keyword>
<dbReference type="KEGG" id="knv:Pan216_46240"/>
<evidence type="ECO:0000313" key="5">
    <source>
        <dbReference type="Proteomes" id="UP000317093"/>
    </source>
</evidence>
<dbReference type="RefSeq" id="WP_145261440.1">
    <property type="nucleotide sequence ID" value="NZ_CP036279.1"/>
</dbReference>
<dbReference type="Pfam" id="PF13360">
    <property type="entry name" value="PQQ_2"/>
    <property type="match status" value="1"/>
</dbReference>
<feature type="compositionally biased region" description="Polar residues" evidence="1">
    <location>
        <begin position="27"/>
        <end position="42"/>
    </location>
</feature>
<dbReference type="InterPro" id="IPR002372">
    <property type="entry name" value="PQQ_rpt_dom"/>
</dbReference>
<dbReference type="OrthoDB" id="229752at2"/>
<name>A0A518BA03_9BACT</name>
<protein>
    <submittedName>
        <fullName evidence="4">Outer membrane biogenesis protein BamB</fullName>
    </submittedName>
</protein>
<dbReference type="Proteomes" id="UP000317093">
    <property type="component" value="Chromosome"/>
</dbReference>
<dbReference type="SUPFAM" id="SSF50998">
    <property type="entry name" value="Quinoprotein alcohol dehydrogenase-like"/>
    <property type="match status" value="1"/>
</dbReference>
<feature type="chain" id="PRO_5021836982" evidence="2">
    <location>
        <begin position="21"/>
        <end position="438"/>
    </location>
</feature>
<reference evidence="4 5" key="1">
    <citation type="submission" date="2019-02" db="EMBL/GenBank/DDBJ databases">
        <title>Deep-cultivation of Planctomycetes and their phenomic and genomic characterization uncovers novel biology.</title>
        <authorList>
            <person name="Wiegand S."/>
            <person name="Jogler M."/>
            <person name="Boedeker C."/>
            <person name="Pinto D."/>
            <person name="Vollmers J."/>
            <person name="Rivas-Marin E."/>
            <person name="Kohn T."/>
            <person name="Peeters S.H."/>
            <person name="Heuer A."/>
            <person name="Rast P."/>
            <person name="Oberbeckmann S."/>
            <person name="Bunk B."/>
            <person name="Jeske O."/>
            <person name="Meyerdierks A."/>
            <person name="Storesund J.E."/>
            <person name="Kallscheuer N."/>
            <person name="Luecker S."/>
            <person name="Lage O.M."/>
            <person name="Pohl T."/>
            <person name="Merkel B.J."/>
            <person name="Hornburger P."/>
            <person name="Mueller R.-W."/>
            <person name="Bruemmer F."/>
            <person name="Labrenz M."/>
            <person name="Spormann A.M."/>
            <person name="Op den Camp H."/>
            <person name="Overmann J."/>
            <person name="Amann R."/>
            <person name="Jetten M.S.M."/>
            <person name="Mascher T."/>
            <person name="Medema M.H."/>
            <person name="Devos D.P."/>
            <person name="Kaster A.-K."/>
            <person name="Ovreas L."/>
            <person name="Rohde M."/>
            <person name="Galperin M.Y."/>
            <person name="Jogler C."/>
        </authorList>
    </citation>
    <scope>NUCLEOTIDE SEQUENCE [LARGE SCALE GENOMIC DNA]</scope>
    <source>
        <strain evidence="4 5">Pan216</strain>
    </source>
</reference>
<dbReference type="PANTHER" id="PTHR34512">
    <property type="entry name" value="CELL SURFACE PROTEIN"/>
    <property type="match status" value="1"/>
</dbReference>
<proteinExistence type="predicted"/>
<evidence type="ECO:0000256" key="2">
    <source>
        <dbReference type="SAM" id="SignalP"/>
    </source>
</evidence>
<dbReference type="EMBL" id="CP036279">
    <property type="protein sequence ID" value="QDU63743.1"/>
    <property type="molecule type" value="Genomic_DNA"/>
</dbReference>
<dbReference type="Gene3D" id="2.130.10.10">
    <property type="entry name" value="YVTN repeat-like/Quinoprotein amine dehydrogenase"/>
    <property type="match status" value="1"/>
</dbReference>
<organism evidence="4 5">
    <name type="scientific">Kolteria novifilia</name>
    <dbReference type="NCBI Taxonomy" id="2527975"/>
    <lineage>
        <taxon>Bacteria</taxon>
        <taxon>Pseudomonadati</taxon>
        <taxon>Planctomycetota</taxon>
        <taxon>Planctomycetia</taxon>
        <taxon>Kolteriales</taxon>
        <taxon>Kolteriaceae</taxon>
        <taxon>Kolteria</taxon>
    </lineage>
</organism>
<dbReference type="InterPro" id="IPR015943">
    <property type="entry name" value="WD40/YVTN_repeat-like_dom_sf"/>
</dbReference>
<evidence type="ECO:0000313" key="4">
    <source>
        <dbReference type="EMBL" id="QDU63743.1"/>
    </source>
</evidence>
<feature type="region of interest" description="Disordered" evidence="1">
    <location>
        <begin position="20"/>
        <end position="45"/>
    </location>
</feature>
<dbReference type="AlphaFoldDB" id="A0A518BA03"/>
<feature type="signal peptide" evidence="2">
    <location>
        <begin position="1"/>
        <end position="20"/>
    </location>
</feature>
<dbReference type="SMART" id="SM00564">
    <property type="entry name" value="PQQ"/>
    <property type="match status" value="4"/>
</dbReference>
<accession>A0A518BA03</accession>
<evidence type="ECO:0000256" key="1">
    <source>
        <dbReference type="SAM" id="MobiDB-lite"/>
    </source>
</evidence>
<dbReference type="InterPro" id="IPR011047">
    <property type="entry name" value="Quinoprotein_ADH-like_sf"/>
</dbReference>
<feature type="domain" description="Pyrrolo-quinoline quinone repeat" evidence="3">
    <location>
        <begin position="112"/>
        <end position="354"/>
    </location>
</feature>
<dbReference type="PANTHER" id="PTHR34512:SF30">
    <property type="entry name" value="OUTER MEMBRANE PROTEIN ASSEMBLY FACTOR BAMB"/>
    <property type="match status" value="1"/>
</dbReference>
<keyword evidence="2" id="KW-0732">Signal</keyword>